<organism evidence="4 5">
    <name type="scientific">Phocaeicola coprophilus DSM 18228 = JCM 13818</name>
    <dbReference type="NCBI Taxonomy" id="547042"/>
    <lineage>
        <taxon>Bacteria</taxon>
        <taxon>Pseudomonadati</taxon>
        <taxon>Bacteroidota</taxon>
        <taxon>Bacteroidia</taxon>
        <taxon>Bacteroidales</taxon>
        <taxon>Bacteroidaceae</taxon>
        <taxon>Phocaeicola</taxon>
    </lineage>
</organism>
<proteinExistence type="inferred from homology"/>
<dbReference type="HOGENOM" id="CLU_053320_1_0_10"/>
<dbReference type="Gene3D" id="3.30.910.20">
    <property type="entry name" value="Skp domain"/>
    <property type="match status" value="1"/>
</dbReference>
<evidence type="ECO:0000256" key="2">
    <source>
        <dbReference type="ARBA" id="ARBA00022729"/>
    </source>
</evidence>
<dbReference type="eggNOG" id="COG2825">
    <property type="taxonomic scope" value="Bacteria"/>
</dbReference>
<dbReference type="GO" id="GO:0051082">
    <property type="term" value="F:unfolded protein binding"/>
    <property type="evidence" value="ECO:0007669"/>
    <property type="project" value="InterPro"/>
</dbReference>
<dbReference type="GO" id="GO:0005829">
    <property type="term" value="C:cytosol"/>
    <property type="evidence" value="ECO:0007669"/>
    <property type="project" value="TreeGrafter"/>
</dbReference>
<dbReference type="Proteomes" id="UP000014073">
    <property type="component" value="Unassembled WGS sequence"/>
</dbReference>
<keyword evidence="5" id="KW-1185">Reference proteome</keyword>
<evidence type="ECO:0000313" key="5">
    <source>
        <dbReference type="Proteomes" id="UP000014073"/>
    </source>
</evidence>
<dbReference type="InterPro" id="IPR005632">
    <property type="entry name" value="Chaperone_Skp"/>
</dbReference>
<dbReference type="PANTHER" id="PTHR35089:SF1">
    <property type="entry name" value="CHAPERONE PROTEIN SKP"/>
    <property type="match status" value="1"/>
</dbReference>
<gene>
    <name evidence="4" type="ORF">BACCOPRO_01228</name>
</gene>
<dbReference type="InterPro" id="IPR024930">
    <property type="entry name" value="Skp_dom_sf"/>
</dbReference>
<dbReference type="AlphaFoldDB" id="S0F7L4"/>
<comment type="caution">
    <text evidence="4">The sequence shown here is derived from an EMBL/GenBank/DDBJ whole genome shotgun (WGS) entry which is preliminary data.</text>
</comment>
<dbReference type="SUPFAM" id="SSF111384">
    <property type="entry name" value="OmpH-like"/>
    <property type="match status" value="1"/>
</dbReference>
<evidence type="ECO:0000256" key="1">
    <source>
        <dbReference type="ARBA" id="ARBA00009091"/>
    </source>
</evidence>
<protein>
    <submittedName>
        <fullName evidence="4">Outer membrane protein</fullName>
    </submittedName>
</protein>
<dbReference type="PANTHER" id="PTHR35089">
    <property type="entry name" value="CHAPERONE PROTEIN SKP"/>
    <property type="match status" value="1"/>
</dbReference>
<sequence>MILITLIMKKAKNILKGLLALAIVFLFTQCTENKNTTPAPAAPAAGGSVEGMKIAYVEIDSLLTKYRFWNDLNELMIQKEENIRTTLNEKAKALDAAMRDFQRKYENNGFVSQESAQQQQARLMKQQQELQQLQEKLSKELADENQKNSLQLRDSINSFLKIYNKTKGYSLIISNSGFDNLLYADKAFDITQEIVDGLNARYTPNLKK</sequence>
<accession>S0F7L4</accession>
<keyword evidence="2" id="KW-0732">Signal</keyword>
<evidence type="ECO:0000313" key="4">
    <source>
        <dbReference type="EMBL" id="EEF75737.1"/>
    </source>
</evidence>
<keyword evidence="3" id="KW-0175">Coiled coil</keyword>
<evidence type="ECO:0000256" key="3">
    <source>
        <dbReference type="SAM" id="Coils"/>
    </source>
</evidence>
<dbReference type="EMBL" id="ACBW01000094">
    <property type="protein sequence ID" value="EEF75737.1"/>
    <property type="molecule type" value="Genomic_DNA"/>
</dbReference>
<dbReference type="SMART" id="SM00935">
    <property type="entry name" value="OmpH"/>
    <property type="match status" value="1"/>
</dbReference>
<feature type="coiled-coil region" evidence="3">
    <location>
        <begin position="77"/>
        <end position="147"/>
    </location>
</feature>
<reference evidence="4 5" key="1">
    <citation type="submission" date="2008-12" db="EMBL/GenBank/DDBJ databases">
        <authorList>
            <person name="Fulton L."/>
            <person name="Clifton S."/>
            <person name="Fulton B."/>
            <person name="Xu J."/>
            <person name="Minx P."/>
            <person name="Pepin K.H."/>
            <person name="Johnson M."/>
            <person name="Bhonagiri V."/>
            <person name="Nash W.E."/>
            <person name="Mardis E.R."/>
            <person name="Wilson R.K."/>
        </authorList>
    </citation>
    <scope>NUCLEOTIDE SEQUENCE [LARGE SCALE GENOMIC DNA]</scope>
    <source>
        <strain evidence="4 5">DSM 18228</strain>
    </source>
</reference>
<dbReference type="STRING" id="547042.BACCOPRO_01228"/>
<name>S0F7L4_9BACT</name>
<dbReference type="GO" id="GO:0050821">
    <property type="term" value="P:protein stabilization"/>
    <property type="evidence" value="ECO:0007669"/>
    <property type="project" value="TreeGrafter"/>
</dbReference>
<comment type="similarity">
    <text evidence="1">Belongs to the Skp family.</text>
</comment>
<dbReference type="Pfam" id="PF03938">
    <property type="entry name" value="OmpH"/>
    <property type="match status" value="1"/>
</dbReference>